<keyword evidence="4" id="KW-1185">Reference proteome</keyword>
<dbReference type="Pfam" id="PF26078">
    <property type="entry name" value="Baseplate_J_M"/>
    <property type="match status" value="1"/>
</dbReference>
<dbReference type="AlphaFoldDB" id="A0A1H3DJ87"/>
<evidence type="ECO:0000313" key="4">
    <source>
        <dbReference type="Proteomes" id="UP000243778"/>
    </source>
</evidence>
<dbReference type="Pfam" id="PF26079">
    <property type="entry name" value="Baseplate_J_C"/>
    <property type="match status" value="1"/>
</dbReference>
<dbReference type="InterPro" id="IPR014507">
    <property type="entry name" value="Baseplate_assembly_J_pred"/>
</dbReference>
<evidence type="ECO:0000313" key="3">
    <source>
        <dbReference type="EMBL" id="SDX66486.1"/>
    </source>
</evidence>
<accession>A0A1H3DJ87</accession>
<dbReference type="Proteomes" id="UP000243778">
    <property type="component" value="Unassembled WGS sequence"/>
</dbReference>
<dbReference type="STRING" id="1007099.SAMN05216287_3450"/>
<dbReference type="PIRSF" id="PIRSF020481">
    <property type="entry name" value="BAP"/>
    <property type="match status" value="1"/>
</dbReference>
<dbReference type="RefSeq" id="WP_090230877.1">
    <property type="nucleotide sequence ID" value="NZ_FNNU01000005.1"/>
</dbReference>
<protein>
    <submittedName>
        <fullName evidence="3">Phage-related baseplate assembly protein</fullName>
    </submittedName>
</protein>
<evidence type="ECO:0000259" key="2">
    <source>
        <dbReference type="Pfam" id="PF26079"/>
    </source>
</evidence>
<feature type="domain" description="Baseplate J-like C-terminal" evidence="2">
    <location>
        <begin position="218"/>
        <end position="298"/>
    </location>
</feature>
<gene>
    <name evidence="3" type="ORF">SAMN05216287_3450</name>
</gene>
<proteinExistence type="predicted"/>
<dbReference type="InterPro" id="IPR052726">
    <property type="entry name" value="Phage_Baseplate_Hub"/>
</dbReference>
<dbReference type="PANTHER" id="PTHR35862:SF1">
    <property type="entry name" value="FELS-2 PROPHAGE PROTEIN"/>
    <property type="match status" value="1"/>
</dbReference>
<evidence type="ECO:0000259" key="1">
    <source>
        <dbReference type="Pfam" id="PF26078"/>
    </source>
</evidence>
<sequence length="305" mass="31729">MTTFSPIDLSQLPSPDVVETVDFETILAERKAYIVSLYPEAEQAAVAALLQLESEPLNILAQESAYREVLLRQRVNDAARATMLAYATGADLDNLGALLNVVRLMVTPADATAVPPVAAVMESDARFRARIQLALEGFSTAGPVGAYTYHALASSAAVKDVDISSATAGIVTVTVLSTAGDGTPDAALLATVNAALNDEDVRPLCDTVEVQGAEIVPYQVAATLTFYNGPDLELVRAAAEAAVSKFVAEQHALGHDIARSGLFAALHQPGVQNVTLTQPAADIVIDSHQAAYCTAVGVASGGVDV</sequence>
<reference evidence="4" key="1">
    <citation type="submission" date="2016-10" db="EMBL/GenBank/DDBJ databases">
        <authorList>
            <person name="Varghese N."/>
            <person name="Submissions S."/>
        </authorList>
    </citation>
    <scope>NUCLEOTIDE SEQUENCE [LARGE SCALE GENOMIC DNA]</scope>
    <source>
        <strain evidence="4">NRRL B-59562</strain>
    </source>
</reference>
<dbReference type="PANTHER" id="PTHR35862">
    <property type="entry name" value="FELS-2 PROPHAGE PROTEIN"/>
    <property type="match status" value="1"/>
</dbReference>
<name>A0A1H3DJ87_9PSED</name>
<dbReference type="EMBL" id="FNNU01000005">
    <property type="protein sequence ID" value="SDX66486.1"/>
    <property type="molecule type" value="Genomic_DNA"/>
</dbReference>
<feature type="domain" description="Baseplate J-like central" evidence="1">
    <location>
        <begin position="139"/>
        <end position="211"/>
    </location>
</feature>
<dbReference type="OrthoDB" id="9793802at2"/>
<dbReference type="InterPro" id="IPR058530">
    <property type="entry name" value="Baseplate_J-like_C"/>
</dbReference>
<organism evidence="3 4">
    <name type="scientific">Pseudomonas kuykendallii</name>
    <dbReference type="NCBI Taxonomy" id="1007099"/>
    <lineage>
        <taxon>Bacteria</taxon>
        <taxon>Pseudomonadati</taxon>
        <taxon>Pseudomonadota</taxon>
        <taxon>Gammaproteobacteria</taxon>
        <taxon>Pseudomonadales</taxon>
        <taxon>Pseudomonadaceae</taxon>
        <taxon>Pseudomonas</taxon>
    </lineage>
</organism>
<dbReference type="InterPro" id="IPR058531">
    <property type="entry name" value="Baseplate_J_M"/>
</dbReference>